<comment type="subcellular location">
    <subcellularLocation>
        <location evidence="1">Cell membrane</location>
        <topology evidence="1">Single-pass type I membrane protein</topology>
    </subcellularLocation>
</comment>
<evidence type="ECO:0000256" key="5">
    <source>
        <dbReference type="ARBA" id="ARBA00012513"/>
    </source>
</evidence>
<dbReference type="InterPro" id="IPR050528">
    <property type="entry name" value="L-type_Lectin-RKs"/>
</dbReference>
<keyword evidence="24" id="KW-1185">Reference proteome</keyword>
<comment type="similarity">
    <text evidence="2">Belongs to the leguminous lectin family.</text>
</comment>
<evidence type="ECO:0000256" key="1">
    <source>
        <dbReference type="ARBA" id="ARBA00004251"/>
    </source>
</evidence>
<dbReference type="Gene3D" id="3.30.200.20">
    <property type="entry name" value="Phosphorylase Kinase, domain 1"/>
    <property type="match status" value="1"/>
</dbReference>
<dbReference type="GO" id="GO:0009738">
    <property type="term" value="P:abscisic acid-activated signaling pathway"/>
    <property type="evidence" value="ECO:0007669"/>
    <property type="project" value="UniProtKB-ARBA"/>
</dbReference>
<keyword evidence="16 21" id="KW-0472">Membrane</keyword>
<dbReference type="SUPFAM" id="SSF49899">
    <property type="entry name" value="Concanavalin A-like lectins/glucanases"/>
    <property type="match status" value="1"/>
</dbReference>
<accession>A0A2I4F3C9</accession>
<dbReference type="EC" id="2.7.11.1" evidence="5"/>
<proteinExistence type="inferred from homology"/>
<dbReference type="GO" id="GO:0002229">
    <property type="term" value="P:defense response to oomycetes"/>
    <property type="evidence" value="ECO:0000318"/>
    <property type="project" value="GO_Central"/>
</dbReference>
<dbReference type="GO" id="GO:0005524">
    <property type="term" value="F:ATP binding"/>
    <property type="evidence" value="ECO:0007669"/>
    <property type="project" value="UniProtKB-UniRule"/>
</dbReference>
<feature type="region of interest" description="Disordered" evidence="20">
    <location>
        <begin position="667"/>
        <end position="689"/>
    </location>
</feature>
<dbReference type="Gene3D" id="1.10.510.10">
    <property type="entry name" value="Transferase(Phosphotransferase) domain 1"/>
    <property type="match status" value="1"/>
</dbReference>
<dbReference type="Pfam" id="PF00139">
    <property type="entry name" value="Lectin_legB"/>
    <property type="match status" value="1"/>
</dbReference>
<evidence type="ECO:0000256" key="13">
    <source>
        <dbReference type="ARBA" id="ARBA00022777"/>
    </source>
</evidence>
<dbReference type="Gene3D" id="2.60.120.200">
    <property type="match status" value="1"/>
</dbReference>
<feature type="chain" id="PRO_5044226597" description="non-specific serine/threonine protein kinase" evidence="22">
    <location>
        <begin position="24"/>
        <end position="689"/>
    </location>
</feature>
<dbReference type="FunFam" id="1.10.510.10:FF:000108">
    <property type="entry name" value="L-type lectin-domain containing receptor kinase S.4"/>
    <property type="match status" value="1"/>
</dbReference>
<reference evidence="25" key="1">
    <citation type="submission" date="2025-08" db="UniProtKB">
        <authorList>
            <consortium name="RefSeq"/>
        </authorList>
    </citation>
    <scope>IDENTIFICATION</scope>
    <source>
        <tissue evidence="25">Leaves</tissue>
    </source>
</reference>
<name>A0A2I4F3C9_JUGRE</name>
<dbReference type="Proteomes" id="UP000235220">
    <property type="component" value="Chromosome 4"/>
</dbReference>
<evidence type="ECO:0000256" key="16">
    <source>
        <dbReference type="ARBA" id="ARBA00023136"/>
    </source>
</evidence>
<dbReference type="InterPro" id="IPR008271">
    <property type="entry name" value="Ser/Thr_kinase_AS"/>
</dbReference>
<keyword evidence="7" id="KW-0723">Serine/threonine-protein kinase</keyword>
<dbReference type="PROSITE" id="PS50011">
    <property type="entry name" value="PROTEIN_KINASE_DOM"/>
    <property type="match status" value="1"/>
</dbReference>
<dbReference type="OrthoDB" id="543442at2759"/>
<dbReference type="FunCoup" id="A0A2I4F3C9">
    <property type="interactions" value="706"/>
</dbReference>
<dbReference type="SMART" id="SM00220">
    <property type="entry name" value="S_TKc"/>
    <property type="match status" value="1"/>
</dbReference>
<evidence type="ECO:0000256" key="19">
    <source>
        <dbReference type="ARBA" id="ARBA00048679"/>
    </source>
</evidence>
<evidence type="ECO:0000313" key="25">
    <source>
        <dbReference type="RefSeq" id="XP_018826160.1"/>
    </source>
</evidence>
<keyword evidence="9 21" id="KW-0812">Transmembrane</keyword>
<dbReference type="InterPro" id="IPR011009">
    <property type="entry name" value="Kinase-like_dom_sf"/>
</dbReference>
<evidence type="ECO:0000256" key="18">
    <source>
        <dbReference type="ARBA" id="ARBA00047899"/>
    </source>
</evidence>
<evidence type="ECO:0000256" key="15">
    <source>
        <dbReference type="ARBA" id="ARBA00022989"/>
    </source>
</evidence>
<keyword evidence="6" id="KW-1003">Cell membrane</keyword>
<evidence type="ECO:0000256" key="12">
    <source>
        <dbReference type="ARBA" id="ARBA00022741"/>
    </source>
</evidence>
<protein>
    <recommendedName>
        <fullName evidence="5">non-specific serine/threonine protein kinase</fullName>
        <ecNumber evidence="5">2.7.11.1</ecNumber>
    </recommendedName>
</protein>
<dbReference type="GeneID" id="108995113"/>
<dbReference type="CDD" id="cd14066">
    <property type="entry name" value="STKc_IRAK"/>
    <property type="match status" value="1"/>
</dbReference>
<dbReference type="InterPro" id="IPR013320">
    <property type="entry name" value="ConA-like_dom_sf"/>
</dbReference>
<keyword evidence="17" id="KW-0675">Receptor</keyword>
<dbReference type="GO" id="GO:0030246">
    <property type="term" value="F:carbohydrate binding"/>
    <property type="evidence" value="ECO:0007669"/>
    <property type="project" value="UniProtKB-KW"/>
</dbReference>
<comment type="catalytic activity">
    <reaction evidence="19">
        <text>L-seryl-[protein] + ATP = O-phospho-L-seryl-[protein] + ADP + H(+)</text>
        <dbReference type="Rhea" id="RHEA:17989"/>
        <dbReference type="Rhea" id="RHEA-COMP:9863"/>
        <dbReference type="Rhea" id="RHEA-COMP:11604"/>
        <dbReference type="ChEBI" id="CHEBI:15378"/>
        <dbReference type="ChEBI" id="CHEBI:29999"/>
        <dbReference type="ChEBI" id="CHEBI:30616"/>
        <dbReference type="ChEBI" id="CHEBI:83421"/>
        <dbReference type="ChEBI" id="CHEBI:456216"/>
        <dbReference type="EC" id="2.7.11.1"/>
    </reaction>
</comment>
<dbReference type="SUPFAM" id="SSF56112">
    <property type="entry name" value="Protein kinase-like (PK-like)"/>
    <property type="match status" value="1"/>
</dbReference>
<dbReference type="Pfam" id="PF00069">
    <property type="entry name" value="Pkinase"/>
    <property type="match status" value="1"/>
</dbReference>
<comment type="similarity">
    <text evidence="4">In the C-terminal section; belongs to the protein kinase superfamily. Ser/Thr protein kinase family.</text>
</comment>
<evidence type="ECO:0000256" key="2">
    <source>
        <dbReference type="ARBA" id="ARBA00007606"/>
    </source>
</evidence>
<dbReference type="InterPro" id="IPR000719">
    <property type="entry name" value="Prot_kinase_dom"/>
</dbReference>
<keyword evidence="11" id="KW-0430">Lectin</keyword>
<evidence type="ECO:0000256" key="22">
    <source>
        <dbReference type="SAM" id="SignalP"/>
    </source>
</evidence>
<keyword evidence="12" id="KW-0547">Nucleotide-binding</keyword>
<dbReference type="PROSITE" id="PS00108">
    <property type="entry name" value="PROTEIN_KINASE_ST"/>
    <property type="match status" value="1"/>
</dbReference>
<dbReference type="GO" id="GO:0042742">
    <property type="term" value="P:defense response to bacterium"/>
    <property type="evidence" value="ECO:0000318"/>
    <property type="project" value="GO_Central"/>
</dbReference>
<evidence type="ECO:0000259" key="23">
    <source>
        <dbReference type="PROSITE" id="PS50011"/>
    </source>
</evidence>
<evidence type="ECO:0000256" key="8">
    <source>
        <dbReference type="ARBA" id="ARBA00022679"/>
    </source>
</evidence>
<dbReference type="PANTHER" id="PTHR27007">
    <property type="match status" value="1"/>
</dbReference>
<dbReference type="PROSITE" id="PS00107">
    <property type="entry name" value="PROTEIN_KINASE_ATP"/>
    <property type="match status" value="1"/>
</dbReference>
<evidence type="ECO:0000256" key="4">
    <source>
        <dbReference type="ARBA" id="ARBA00010217"/>
    </source>
</evidence>
<dbReference type="AlphaFoldDB" id="A0A2I4F3C9"/>
<dbReference type="FunFam" id="3.30.200.20:FF:000491">
    <property type="entry name" value="Lectin-domain containing receptor kinase VI.3"/>
    <property type="match status" value="1"/>
</dbReference>
<evidence type="ECO:0000256" key="20">
    <source>
        <dbReference type="SAM" id="MobiDB-lite"/>
    </source>
</evidence>
<keyword evidence="15 21" id="KW-1133">Transmembrane helix</keyword>
<evidence type="ECO:0000256" key="7">
    <source>
        <dbReference type="ARBA" id="ARBA00022527"/>
    </source>
</evidence>
<dbReference type="Gramene" id="Jr04_01330_p1">
    <property type="protein sequence ID" value="cds.Jr04_01330_p1"/>
    <property type="gene ID" value="Jr04_01330"/>
</dbReference>
<evidence type="ECO:0000256" key="14">
    <source>
        <dbReference type="ARBA" id="ARBA00022840"/>
    </source>
</evidence>
<keyword evidence="10 22" id="KW-0732">Signal</keyword>
<dbReference type="KEGG" id="jre:108995113"/>
<gene>
    <name evidence="25" type="primary">LOC108995113</name>
</gene>
<keyword evidence="8" id="KW-0808">Transferase</keyword>
<evidence type="ECO:0000256" key="21">
    <source>
        <dbReference type="SAM" id="Phobius"/>
    </source>
</evidence>
<dbReference type="GO" id="GO:0009845">
    <property type="term" value="P:seed germination"/>
    <property type="evidence" value="ECO:0007669"/>
    <property type="project" value="UniProtKB-ARBA"/>
</dbReference>
<evidence type="ECO:0000256" key="17">
    <source>
        <dbReference type="ARBA" id="ARBA00023170"/>
    </source>
</evidence>
<feature type="domain" description="Protein kinase" evidence="23">
    <location>
        <begin position="360"/>
        <end position="636"/>
    </location>
</feature>
<dbReference type="CDD" id="cd06899">
    <property type="entry name" value="lectin_legume_LecRK_Arcelin_ConA"/>
    <property type="match status" value="1"/>
</dbReference>
<evidence type="ECO:0000256" key="10">
    <source>
        <dbReference type="ARBA" id="ARBA00022729"/>
    </source>
</evidence>
<feature type="transmembrane region" description="Helical" evidence="21">
    <location>
        <begin position="304"/>
        <end position="326"/>
    </location>
</feature>
<evidence type="ECO:0000256" key="9">
    <source>
        <dbReference type="ARBA" id="ARBA00022692"/>
    </source>
</evidence>
<dbReference type="InterPro" id="IPR017441">
    <property type="entry name" value="Protein_kinase_ATP_BS"/>
</dbReference>
<evidence type="ECO:0000256" key="3">
    <source>
        <dbReference type="ARBA" id="ARBA00008536"/>
    </source>
</evidence>
<sequence>MALSLCFFGFLCLILFPDHVAQSQNVEFVFHGFKGQEANLTREGASIIKPTGLLRLTNRSNFVTGHAFYTKPIPIINRSNSSSSSLNAHFFSTSFVFCIIPPGSGRGGHGFAFVLSPSPQLPGAQDEHYLGIFNESNDGKSSNHIFAVEFDTVKGYNEPSDSEGNHVAININGMLNSSATKPAAYTEKGNEQNERDIKLESGDPILAWIEYDGQQKVVNVTISPATKPKPSKPLITLQKDLTSILLDSMYVGFSASTGEKSSSHYILGWSFSTKGVAPPLNLSQLPKPPPKEESPSSFKPQVTAVIATLSVLTIILLGSLFVLTLYKWLVHARHEILEDWELDCPHRFKYRDLYAATKGFKESEVIGVGGFGAVYKGILPATGSEVAVKKIVRSSTRGMREFAAEIESLGRLRHKNLVNLQGWCKHKNDLLIVYDYIPNGSLDSLIYKPKNNFVLSWEKRFSILKGIASGLLYLHEEWEQVVIHRDVKSSNVLIDAEMNPRLGDFGLARLYDHDKLSHTTNVVGTIGYIAPELSRTGKVSTSSDVFAYGVLLLEVATGRRPIESSNFILVDWVMESYQMGQILDPVDPRLNTIFVVEEVELVLELGLLCSHPRPGARPTMRQVTRYLSGDEPLPTINDDWSSLDSHGFSEVNSRMLEGISITDTMNITNPHLSSSSNGGISTGSINRGR</sequence>
<organism evidence="24 25">
    <name type="scientific">Juglans regia</name>
    <name type="common">English walnut</name>
    <dbReference type="NCBI Taxonomy" id="51240"/>
    <lineage>
        <taxon>Eukaryota</taxon>
        <taxon>Viridiplantae</taxon>
        <taxon>Streptophyta</taxon>
        <taxon>Embryophyta</taxon>
        <taxon>Tracheophyta</taxon>
        <taxon>Spermatophyta</taxon>
        <taxon>Magnoliopsida</taxon>
        <taxon>eudicotyledons</taxon>
        <taxon>Gunneridae</taxon>
        <taxon>Pentapetalae</taxon>
        <taxon>rosids</taxon>
        <taxon>fabids</taxon>
        <taxon>Fagales</taxon>
        <taxon>Juglandaceae</taxon>
        <taxon>Juglans</taxon>
    </lineage>
</organism>
<feature type="compositionally biased region" description="Low complexity" evidence="20">
    <location>
        <begin position="673"/>
        <end position="689"/>
    </location>
</feature>
<dbReference type="InterPro" id="IPR001220">
    <property type="entry name" value="Legume_lectin_dom"/>
</dbReference>
<evidence type="ECO:0000256" key="11">
    <source>
        <dbReference type="ARBA" id="ARBA00022734"/>
    </source>
</evidence>
<comment type="similarity">
    <text evidence="3">In the N-terminal section; belongs to the leguminous lectin family.</text>
</comment>
<comment type="catalytic activity">
    <reaction evidence="18">
        <text>L-threonyl-[protein] + ATP = O-phospho-L-threonyl-[protein] + ADP + H(+)</text>
        <dbReference type="Rhea" id="RHEA:46608"/>
        <dbReference type="Rhea" id="RHEA-COMP:11060"/>
        <dbReference type="Rhea" id="RHEA-COMP:11605"/>
        <dbReference type="ChEBI" id="CHEBI:15378"/>
        <dbReference type="ChEBI" id="CHEBI:30013"/>
        <dbReference type="ChEBI" id="CHEBI:30616"/>
        <dbReference type="ChEBI" id="CHEBI:61977"/>
        <dbReference type="ChEBI" id="CHEBI:456216"/>
        <dbReference type="EC" id="2.7.11.1"/>
    </reaction>
</comment>
<dbReference type="GO" id="GO:0004675">
    <property type="term" value="F:transmembrane receptor protein serine/threonine kinase activity"/>
    <property type="evidence" value="ECO:0000318"/>
    <property type="project" value="GO_Central"/>
</dbReference>
<evidence type="ECO:0000256" key="6">
    <source>
        <dbReference type="ARBA" id="ARBA00022475"/>
    </source>
</evidence>
<keyword evidence="13" id="KW-0418">Kinase</keyword>
<dbReference type="RefSeq" id="XP_018826160.1">
    <property type="nucleotide sequence ID" value="XM_018970615.2"/>
</dbReference>
<evidence type="ECO:0000313" key="24">
    <source>
        <dbReference type="Proteomes" id="UP000235220"/>
    </source>
</evidence>
<dbReference type="FunFam" id="2.60.120.200:FF:000096">
    <property type="entry name" value="L-type lectin-domain containing receptor kinase V.9"/>
    <property type="match status" value="1"/>
</dbReference>
<dbReference type="GO" id="GO:0005886">
    <property type="term" value="C:plasma membrane"/>
    <property type="evidence" value="ECO:0000318"/>
    <property type="project" value="GO_Central"/>
</dbReference>
<keyword evidence="14" id="KW-0067">ATP-binding</keyword>
<feature type="signal peptide" evidence="22">
    <location>
        <begin position="1"/>
        <end position="23"/>
    </location>
</feature>